<dbReference type="PANTHER" id="PTHR30600:SF4">
    <property type="entry name" value="CYTOCHROME C DOMAIN-CONTAINING PROTEIN"/>
    <property type="match status" value="1"/>
</dbReference>
<evidence type="ECO:0000256" key="2">
    <source>
        <dbReference type="ARBA" id="ARBA00022723"/>
    </source>
</evidence>
<protein>
    <submittedName>
        <fullName evidence="7">C-type cytochrome</fullName>
    </submittedName>
</protein>
<evidence type="ECO:0000256" key="3">
    <source>
        <dbReference type="ARBA" id="ARBA00023004"/>
    </source>
</evidence>
<evidence type="ECO:0000256" key="1">
    <source>
        <dbReference type="ARBA" id="ARBA00022617"/>
    </source>
</evidence>
<evidence type="ECO:0000259" key="6">
    <source>
        <dbReference type="PROSITE" id="PS51007"/>
    </source>
</evidence>
<keyword evidence="2 4" id="KW-0479">Metal-binding</keyword>
<feature type="signal peptide" evidence="5">
    <location>
        <begin position="1"/>
        <end position="22"/>
    </location>
</feature>
<keyword evidence="5" id="KW-0732">Signal</keyword>
<feature type="domain" description="Cytochrome c" evidence="6">
    <location>
        <begin position="62"/>
        <end position="243"/>
    </location>
</feature>
<dbReference type="PIRSF" id="PIRSF028099">
    <property type="entry name" value="DUF1111"/>
    <property type="match status" value="1"/>
</dbReference>
<dbReference type="Gene3D" id="1.10.760.10">
    <property type="entry name" value="Cytochrome c-like domain"/>
    <property type="match status" value="1"/>
</dbReference>
<evidence type="ECO:0000256" key="4">
    <source>
        <dbReference type="PROSITE-ProRule" id="PRU00433"/>
    </source>
</evidence>
<keyword evidence="1 4" id="KW-0349">Heme</keyword>
<dbReference type="PROSITE" id="PS51007">
    <property type="entry name" value="CYTC"/>
    <property type="match status" value="2"/>
</dbReference>
<dbReference type="InterPro" id="IPR010538">
    <property type="entry name" value="DHOR"/>
</dbReference>
<dbReference type="InterPro" id="IPR036909">
    <property type="entry name" value="Cyt_c-like_dom_sf"/>
</dbReference>
<feature type="domain" description="Cytochrome c" evidence="6">
    <location>
        <begin position="343"/>
        <end position="474"/>
    </location>
</feature>
<dbReference type="PROSITE" id="PS51257">
    <property type="entry name" value="PROKAR_LIPOPROTEIN"/>
    <property type="match status" value="1"/>
</dbReference>
<accession>A0ABX8DY10</accession>
<reference evidence="7 8" key="1">
    <citation type="journal article" date="2016" name="J. Hazard. Mater.">
        <title>A newly isolated Pseudomonas putida S-1 strain for batch-mode-propanethiol degradation and continuous treatment of propanethiol-containing waste gas.</title>
        <authorList>
            <person name="Chen D.Z."/>
            <person name="Sun Y.M."/>
            <person name="Han L.M."/>
            <person name="Chen J."/>
            <person name="Ye J.X."/>
            <person name="Chen J.M."/>
        </authorList>
    </citation>
    <scope>NUCLEOTIDE SEQUENCE [LARGE SCALE GENOMIC DNA]</scope>
    <source>
        <strain evidence="7 8">S-1</strain>
    </source>
</reference>
<sequence>MRMSLPIVLLALASLLSACNNADDFAKVEPGEPLSSGATTVHRNDKDAFSMPAANLSPLRRMDFFVGNAFFRGAWRPAIDAQGATTGGRSGLGPLFNTDSCQSCHIKDGRGAAPAENSTGPALSSLVRLSIPAGPTDKDLLKRLGVVPEPTYGGQLQDMAISGHAPEGRVSLSYTTVQVELAENEQVELRKPRFTIEDPGYGPFHPHTLMSLRVAPPMIGLGLLEAIGEEDLRDNVIRQMASGSPVNGHLNRVWDDALQTTVTGRFGWKAGQPNLNQQNAHAFAGDMGLTSTLIPSDDCTTHQPECRDAPSAGVPEVKDKVLASVLFYTQTLGVPARRGADSQGVLQGKALFHRSGCAECHRPSYVTGQHPVPELSGQRIFPYTDLLLHDMGEGLADGRPEFQASGREWRTPPLWGIGLTQAVSGHSQFLHDGRARTLLEAILWHDGEAAGSRKAVQAMSRVERKALLEFLQSL</sequence>
<dbReference type="InterPro" id="IPR009056">
    <property type="entry name" value="Cyt_c-like_dom"/>
</dbReference>
<evidence type="ECO:0000313" key="8">
    <source>
        <dbReference type="Proteomes" id="UP000678154"/>
    </source>
</evidence>
<dbReference type="SUPFAM" id="SSF46626">
    <property type="entry name" value="Cytochrome c"/>
    <property type="match status" value="1"/>
</dbReference>
<dbReference type="EMBL" id="CP074676">
    <property type="protein sequence ID" value="QVL20334.1"/>
    <property type="molecule type" value="Genomic_DNA"/>
</dbReference>
<gene>
    <name evidence="7" type="ORF">KH389_07060</name>
</gene>
<proteinExistence type="predicted"/>
<name>A0ABX8DY10_9PSED</name>
<dbReference type="Proteomes" id="UP000678154">
    <property type="component" value="Chromosome"/>
</dbReference>
<dbReference type="RefSeq" id="WP_213607128.1">
    <property type="nucleotide sequence ID" value="NZ_CP074676.1"/>
</dbReference>
<dbReference type="InterPro" id="IPR051395">
    <property type="entry name" value="Cytochrome_c_Peroxidase/MauG"/>
</dbReference>
<keyword evidence="8" id="KW-1185">Reference proteome</keyword>
<organism evidence="7 8">
    <name type="scientific">Pseudomonas qingdaonensis</name>
    <dbReference type="NCBI Taxonomy" id="2056231"/>
    <lineage>
        <taxon>Bacteria</taxon>
        <taxon>Pseudomonadati</taxon>
        <taxon>Pseudomonadota</taxon>
        <taxon>Gammaproteobacteria</taxon>
        <taxon>Pseudomonadales</taxon>
        <taxon>Pseudomonadaceae</taxon>
        <taxon>Pseudomonas</taxon>
    </lineage>
</organism>
<dbReference type="Pfam" id="PF06537">
    <property type="entry name" value="DHOR"/>
    <property type="match status" value="1"/>
</dbReference>
<feature type="chain" id="PRO_5046405568" evidence="5">
    <location>
        <begin position="23"/>
        <end position="474"/>
    </location>
</feature>
<dbReference type="GeneID" id="87479994"/>
<keyword evidence="3 4" id="KW-0408">Iron</keyword>
<dbReference type="PANTHER" id="PTHR30600">
    <property type="entry name" value="CYTOCHROME C PEROXIDASE-RELATED"/>
    <property type="match status" value="1"/>
</dbReference>
<evidence type="ECO:0000313" key="7">
    <source>
        <dbReference type="EMBL" id="QVL20334.1"/>
    </source>
</evidence>
<evidence type="ECO:0000256" key="5">
    <source>
        <dbReference type="SAM" id="SignalP"/>
    </source>
</evidence>